<evidence type="ECO:0000259" key="2">
    <source>
        <dbReference type="Pfam" id="PF10088"/>
    </source>
</evidence>
<dbReference type="OrthoDB" id="9815945at2"/>
<dbReference type="InterPro" id="IPR018760">
    <property type="entry name" value="DUF2326"/>
</dbReference>
<reference evidence="3 4" key="1">
    <citation type="submission" date="2015-09" db="EMBL/GenBank/DDBJ databases">
        <title>Genome sequence of Oxobacter pfennigii DSM 3222.</title>
        <authorList>
            <person name="Poehlein A."/>
            <person name="Bengelsdorf F.R."/>
            <person name="Schiel-Bengelsdorf B."/>
            <person name="Duerre P."/>
            <person name="Daniel R."/>
        </authorList>
    </citation>
    <scope>NUCLEOTIDE SEQUENCE [LARGE SCALE GENOMIC DNA]</scope>
    <source>
        <strain evidence="3 4">DSM 3222</strain>
    </source>
</reference>
<keyword evidence="4" id="KW-1185">Reference proteome</keyword>
<dbReference type="RefSeq" id="WP_083479815.1">
    <property type="nucleotide sequence ID" value="NZ_LKET01000030.1"/>
</dbReference>
<dbReference type="PATRIC" id="fig|36849.3.peg.2098"/>
<accession>A0A0P8YXK1</accession>
<protein>
    <recommendedName>
        <fullName evidence="2">DUF2326 domain-containing protein</fullName>
    </recommendedName>
</protein>
<dbReference type="Gene3D" id="3.40.50.300">
    <property type="entry name" value="P-loop containing nucleotide triphosphate hydrolases"/>
    <property type="match status" value="1"/>
</dbReference>
<feature type="coiled-coil region" evidence="1">
    <location>
        <begin position="349"/>
        <end position="407"/>
    </location>
</feature>
<organism evidence="3 4">
    <name type="scientific">Oxobacter pfennigii</name>
    <dbReference type="NCBI Taxonomy" id="36849"/>
    <lineage>
        <taxon>Bacteria</taxon>
        <taxon>Bacillati</taxon>
        <taxon>Bacillota</taxon>
        <taxon>Clostridia</taxon>
        <taxon>Eubacteriales</taxon>
        <taxon>Clostridiaceae</taxon>
        <taxon>Oxobacter</taxon>
    </lineage>
</organism>
<sequence length="610" mass="70100">MLKEIQCKKFAPNHQIIRFNSGLNTVLGSAGGSNAIGKSTFLWIVDYAFGGESYYSLTDDIRKEIGPHVIYFTFEFDEQLYYFHRRTDEPKNVYRSDKECHVITKLTLDEYQSFLFQEYKVGLPALEFSEITGRFFRIYGRENTLEKHPLLVKPREQDEKAVNFLLKLFGHHKVLADIKSMEEELGVKYSHFKSRPKVNIEKIESNQKTMESLRKRLQALMKNNEEAQLALFGFDAQTFERITAVQKELNSFVRRRNRLQSQLNAIKSNIADSKAETVSEFNSLVRFFPDANIKAFEEIEHFHMKIRAILGEEMVLETGRLQPLIIQCDKEIMRLNRKIEESGLVKEMSERLLSQCVNVSKSIDRLEEETSLLIHQKELMEARAEAAQKLEKLLRQQAEKSDEIQDDINMRMRIINGTLTGQQETAPLLYITPQKEVFFETPGNTSEGAAFKSLVVYDLCVLELCPVPALIHDSNILKRIEDIHLERILELYQSGGRQVFIAFDKADSATEKAHKILEETAILRLSDGNELFGRSWSKYQSNDRTIDGAKNMAAINDLLRQIPDTSLRNQLEQEFARISKNKKSGLVSGEHIPECTPLSSLGGCTKNSLH</sequence>
<evidence type="ECO:0000256" key="1">
    <source>
        <dbReference type="SAM" id="Coils"/>
    </source>
</evidence>
<proteinExistence type="predicted"/>
<dbReference type="SUPFAM" id="SSF52540">
    <property type="entry name" value="P-loop containing nucleoside triphosphate hydrolases"/>
    <property type="match status" value="1"/>
</dbReference>
<gene>
    <name evidence="3" type="ORF">OXPF_19840</name>
</gene>
<dbReference type="STRING" id="36849.OXPF_19840"/>
<dbReference type="EMBL" id="LKET01000030">
    <property type="protein sequence ID" value="KPU44490.1"/>
    <property type="molecule type" value="Genomic_DNA"/>
</dbReference>
<feature type="domain" description="DUF2326" evidence="2">
    <location>
        <begin position="424"/>
        <end position="533"/>
    </location>
</feature>
<evidence type="ECO:0000313" key="4">
    <source>
        <dbReference type="Proteomes" id="UP000050326"/>
    </source>
</evidence>
<evidence type="ECO:0000313" key="3">
    <source>
        <dbReference type="EMBL" id="KPU44490.1"/>
    </source>
</evidence>
<name>A0A0P8YXK1_9CLOT</name>
<dbReference type="Proteomes" id="UP000050326">
    <property type="component" value="Unassembled WGS sequence"/>
</dbReference>
<dbReference type="AlphaFoldDB" id="A0A0P8YXK1"/>
<keyword evidence="1" id="KW-0175">Coiled coil</keyword>
<comment type="caution">
    <text evidence="3">The sequence shown here is derived from an EMBL/GenBank/DDBJ whole genome shotgun (WGS) entry which is preliminary data.</text>
</comment>
<feature type="coiled-coil region" evidence="1">
    <location>
        <begin position="200"/>
        <end position="276"/>
    </location>
</feature>
<dbReference type="InterPro" id="IPR027417">
    <property type="entry name" value="P-loop_NTPase"/>
</dbReference>
<dbReference type="Pfam" id="PF10088">
    <property type="entry name" value="DUF2326"/>
    <property type="match status" value="1"/>
</dbReference>